<dbReference type="OrthoDB" id="9806380at2"/>
<dbReference type="InterPro" id="IPR011008">
    <property type="entry name" value="Dimeric_a/b-barrel"/>
</dbReference>
<keyword evidence="3" id="KW-1185">Reference proteome</keyword>
<name>A0A1X6ZW97_9RHOB</name>
<dbReference type="PANTHER" id="PTHR41521:SF4">
    <property type="entry name" value="BLR0684 PROTEIN"/>
    <property type="match status" value="1"/>
</dbReference>
<dbReference type="PANTHER" id="PTHR41521">
    <property type="match status" value="1"/>
</dbReference>
<dbReference type="AlphaFoldDB" id="A0A1X6ZW97"/>
<protein>
    <recommendedName>
        <fullName evidence="1">DUF1330 domain-containing protein</fullName>
    </recommendedName>
</protein>
<dbReference type="Proteomes" id="UP000193061">
    <property type="component" value="Unassembled WGS sequence"/>
</dbReference>
<evidence type="ECO:0000313" key="2">
    <source>
        <dbReference type="EMBL" id="SLN61536.1"/>
    </source>
</evidence>
<dbReference type="SUPFAM" id="SSF54909">
    <property type="entry name" value="Dimeric alpha+beta barrel"/>
    <property type="match status" value="1"/>
</dbReference>
<dbReference type="RefSeq" id="WP_085806871.1">
    <property type="nucleotide sequence ID" value="NZ_FWFX01000011.1"/>
</dbReference>
<evidence type="ECO:0000259" key="1">
    <source>
        <dbReference type="Pfam" id="PF07045"/>
    </source>
</evidence>
<organism evidence="2 3">
    <name type="scientific">Roseovarius albus</name>
    <dbReference type="NCBI Taxonomy" id="1247867"/>
    <lineage>
        <taxon>Bacteria</taxon>
        <taxon>Pseudomonadati</taxon>
        <taxon>Pseudomonadota</taxon>
        <taxon>Alphaproteobacteria</taxon>
        <taxon>Rhodobacterales</taxon>
        <taxon>Roseobacteraceae</taxon>
        <taxon>Roseovarius</taxon>
    </lineage>
</organism>
<sequence length="115" mass="12412">MTVYVIADVKVTDGSWISEYAKHVHDIAARHGGKYLSRSENIHTIAGKPLDTSVIALMSFPTMAAVEAFANDPEYAPYAKARTEGSISNLHVIDDTDAAGSIPYLPTNKPAKEHA</sequence>
<evidence type="ECO:0000313" key="3">
    <source>
        <dbReference type="Proteomes" id="UP000193061"/>
    </source>
</evidence>
<dbReference type="InterPro" id="IPR010753">
    <property type="entry name" value="DUF1330"/>
</dbReference>
<dbReference type="EMBL" id="FWFX01000011">
    <property type="protein sequence ID" value="SLN61536.1"/>
    <property type="molecule type" value="Genomic_DNA"/>
</dbReference>
<dbReference type="Pfam" id="PF07045">
    <property type="entry name" value="DUF1330"/>
    <property type="match status" value="1"/>
</dbReference>
<gene>
    <name evidence="2" type="ORF">ROA7450_03192</name>
</gene>
<feature type="domain" description="DUF1330" evidence="1">
    <location>
        <begin position="2"/>
        <end position="94"/>
    </location>
</feature>
<dbReference type="Gene3D" id="3.30.70.100">
    <property type="match status" value="1"/>
</dbReference>
<reference evidence="2 3" key="1">
    <citation type="submission" date="2017-03" db="EMBL/GenBank/DDBJ databases">
        <authorList>
            <person name="Afonso C.L."/>
            <person name="Miller P.J."/>
            <person name="Scott M.A."/>
            <person name="Spackman E."/>
            <person name="Goraichik I."/>
            <person name="Dimitrov K.M."/>
            <person name="Suarez D.L."/>
            <person name="Swayne D.E."/>
        </authorList>
    </citation>
    <scope>NUCLEOTIDE SEQUENCE [LARGE SCALE GENOMIC DNA]</scope>
    <source>
        <strain evidence="2 3">CECT 7450</strain>
    </source>
</reference>
<accession>A0A1X6ZW97</accession>
<proteinExistence type="predicted"/>